<dbReference type="Proteomes" id="UP000199651">
    <property type="component" value="Unassembled WGS sequence"/>
</dbReference>
<evidence type="ECO:0000313" key="2">
    <source>
        <dbReference type="EMBL" id="SDP73866.1"/>
    </source>
</evidence>
<gene>
    <name evidence="2" type="ORF">SAMN05192558_11335</name>
</gene>
<feature type="transmembrane region" description="Helical" evidence="1">
    <location>
        <begin position="40"/>
        <end position="58"/>
    </location>
</feature>
<protein>
    <submittedName>
        <fullName evidence="2">Uncharacterized protein</fullName>
    </submittedName>
</protein>
<keyword evidence="1" id="KW-1133">Transmembrane helix</keyword>
<keyword evidence="1" id="KW-0472">Membrane</keyword>
<sequence length="101" mass="9967">MGDGSVVPGSSALRLLSVLMCLGALGMAVFSFTEAGRHPAAVVPGLVLLAATVAQNWTPMGGTKVGRVGLGGAALVALLVTLNLGKARQSTDPAAGDLAVR</sequence>
<dbReference type="STRING" id="504798.SAMN05421871_101789"/>
<evidence type="ECO:0000313" key="3">
    <source>
        <dbReference type="Proteomes" id="UP000199651"/>
    </source>
</evidence>
<evidence type="ECO:0000256" key="1">
    <source>
        <dbReference type="SAM" id="Phobius"/>
    </source>
</evidence>
<keyword evidence="3" id="KW-1185">Reference proteome</keyword>
<dbReference type="EMBL" id="FNJB01000013">
    <property type="protein sequence ID" value="SDP73866.1"/>
    <property type="molecule type" value="Genomic_DNA"/>
</dbReference>
<feature type="transmembrane region" description="Helical" evidence="1">
    <location>
        <begin position="12"/>
        <end position="33"/>
    </location>
</feature>
<accession>A0A1H0V6Z5</accession>
<keyword evidence="1" id="KW-0812">Transmembrane</keyword>
<proteinExistence type="predicted"/>
<organism evidence="2 3">
    <name type="scientific">Actinokineospora alba</name>
    <dbReference type="NCBI Taxonomy" id="504798"/>
    <lineage>
        <taxon>Bacteria</taxon>
        <taxon>Bacillati</taxon>
        <taxon>Actinomycetota</taxon>
        <taxon>Actinomycetes</taxon>
        <taxon>Pseudonocardiales</taxon>
        <taxon>Pseudonocardiaceae</taxon>
        <taxon>Actinokineospora</taxon>
    </lineage>
</organism>
<name>A0A1H0V6Z5_9PSEU</name>
<feature type="transmembrane region" description="Helical" evidence="1">
    <location>
        <begin position="64"/>
        <end position="84"/>
    </location>
</feature>
<reference evidence="3" key="1">
    <citation type="submission" date="2016-10" db="EMBL/GenBank/DDBJ databases">
        <authorList>
            <person name="Varghese N."/>
            <person name="Submissions S."/>
        </authorList>
    </citation>
    <scope>NUCLEOTIDE SEQUENCE [LARGE SCALE GENOMIC DNA]</scope>
    <source>
        <strain evidence="3">IBRC-M 10655</strain>
    </source>
</reference>
<dbReference type="AlphaFoldDB" id="A0A1H0V6Z5"/>